<dbReference type="InterPro" id="IPR029321">
    <property type="entry name" value="INTS2"/>
</dbReference>
<name>A0ABD2NMJ7_9CUCU</name>
<accession>A0ABD2NMJ7</accession>
<dbReference type="Pfam" id="PF14750">
    <property type="entry name" value="INTS2"/>
    <property type="match status" value="1"/>
</dbReference>
<keyword evidence="2" id="KW-1185">Reference proteome</keyword>
<evidence type="ECO:0000313" key="2">
    <source>
        <dbReference type="Proteomes" id="UP001516400"/>
    </source>
</evidence>
<protein>
    <submittedName>
        <fullName evidence="1">Uncharacterized protein</fullName>
    </submittedName>
</protein>
<reference evidence="1 2" key="1">
    <citation type="journal article" date="2021" name="BMC Biol.">
        <title>Horizontally acquired antibacterial genes associated with adaptive radiation of ladybird beetles.</title>
        <authorList>
            <person name="Li H.S."/>
            <person name="Tang X.F."/>
            <person name="Huang Y.H."/>
            <person name="Xu Z.Y."/>
            <person name="Chen M.L."/>
            <person name="Du X.Y."/>
            <person name="Qiu B.Y."/>
            <person name="Chen P.T."/>
            <person name="Zhang W."/>
            <person name="Slipinski A."/>
            <person name="Escalona H.E."/>
            <person name="Waterhouse R.M."/>
            <person name="Zwick A."/>
            <person name="Pang H."/>
        </authorList>
    </citation>
    <scope>NUCLEOTIDE SEQUENCE [LARGE SCALE GENOMIC DNA]</scope>
    <source>
        <strain evidence="1">SYSU2018</strain>
    </source>
</reference>
<dbReference type="Proteomes" id="UP001516400">
    <property type="component" value="Unassembled WGS sequence"/>
</dbReference>
<evidence type="ECO:0000313" key="1">
    <source>
        <dbReference type="EMBL" id="KAL3279937.1"/>
    </source>
</evidence>
<comment type="caution">
    <text evidence="1">The sequence shown here is derived from an EMBL/GenBank/DDBJ whole genome shotgun (WGS) entry which is preliminary data.</text>
</comment>
<organism evidence="1 2">
    <name type="scientific">Cryptolaemus montrouzieri</name>
    <dbReference type="NCBI Taxonomy" id="559131"/>
    <lineage>
        <taxon>Eukaryota</taxon>
        <taxon>Metazoa</taxon>
        <taxon>Ecdysozoa</taxon>
        <taxon>Arthropoda</taxon>
        <taxon>Hexapoda</taxon>
        <taxon>Insecta</taxon>
        <taxon>Pterygota</taxon>
        <taxon>Neoptera</taxon>
        <taxon>Endopterygota</taxon>
        <taxon>Coleoptera</taxon>
        <taxon>Polyphaga</taxon>
        <taxon>Cucujiformia</taxon>
        <taxon>Coccinelloidea</taxon>
        <taxon>Coccinellidae</taxon>
        <taxon>Scymninae</taxon>
        <taxon>Scymnini</taxon>
        <taxon>Cryptolaemus</taxon>
    </lineage>
</organism>
<gene>
    <name evidence="1" type="ORF">HHI36_017443</name>
</gene>
<dbReference type="EMBL" id="JABFTP020000124">
    <property type="protein sequence ID" value="KAL3279937.1"/>
    <property type="molecule type" value="Genomic_DNA"/>
</dbReference>
<sequence>MGLSSAQRVKLFKPILPALVRISEAFPPLVPDVINLLMQLAKISESQASLDSHFDAHFGKSLEISAQESTELCDLTQRTFSEILDKAKLKSKVYKQE</sequence>
<dbReference type="PANTHER" id="PTHR28608:SF1">
    <property type="entry name" value="INTEGRATOR COMPLEX SUBUNIT 2"/>
    <property type="match status" value="1"/>
</dbReference>
<dbReference type="AlphaFoldDB" id="A0ABD2NMJ7"/>
<proteinExistence type="predicted"/>
<dbReference type="PANTHER" id="PTHR28608">
    <property type="entry name" value="INTEGRATOR COMPLEX SUBUNIT 2"/>
    <property type="match status" value="1"/>
</dbReference>